<evidence type="ECO:0000313" key="4">
    <source>
        <dbReference type="Proteomes" id="UP000652219"/>
    </source>
</evidence>
<dbReference type="GO" id="GO:0005634">
    <property type="term" value="C:nucleus"/>
    <property type="evidence" value="ECO:0007669"/>
    <property type="project" value="TreeGrafter"/>
</dbReference>
<dbReference type="GO" id="GO:0005524">
    <property type="term" value="F:ATP binding"/>
    <property type="evidence" value="ECO:0007669"/>
    <property type="project" value="InterPro"/>
</dbReference>
<feature type="region of interest" description="Disordered" evidence="1">
    <location>
        <begin position="39"/>
        <end position="70"/>
    </location>
</feature>
<dbReference type="PROSITE" id="PS50011">
    <property type="entry name" value="PROTEIN_KINASE_DOM"/>
    <property type="match status" value="1"/>
</dbReference>
<reference evidence="3 4" key="1">
    <citation type="journal article" date="2020" name="Phytopathology">
        <title>Genome Sequence Resources of Colletotrichum truncatum, C. plurivorum, C. musicola, and C. sojae: Four Species Pathogenic to Soybean (Glycine max).</title>
        <authorList>
            <person name="Rogerio F."/>
            <person name="Boufleur T.R."/>
            <person name="Ciampi-Guillardi M."/>
            <person name="Sukno S.A."/>
            <person name="Thon M.R."/>
            <person name="Massola Junior N.S."/>
            <person name="Baroncelli R."/>
        </authorList>
    </citation>
    <scope>NUCLEOTIDE SEQUENCE [LARGE SCALE GENOMIC DNA]</scope>
    <source>
        <strain evidence="3 4">LFN0009</strain>
    </source>
</reference>
<feature type="domain" description="Protein kinase" evidence="2">
    <location>
        <begin position="215"/>
        <end position="454"/>
    </location>
</feature>
<keyword evidence="3" id="KW-0418">Kinase</keyword>
<dbReference type="SMART" id="SM00220">
    <property type="entry name" value="S_TKc"/>
    <property type="match status" value="1"/>
</dbReference>
<evidence type="ECO:0000256" key="1">
    <source>
        <dbReference type="SAM" id="MobiDB-lite"/>
    </source>
</evidence>
<dbReference type="PROSITE" id="PS00108">
    <property type="entry name" value="PROTEIN_KINASE_ST"/>
    <property type="match status" value="1"/>
</dbReference>
<dbReference type="Proteomes" id="UP000652219">
    <property type="component" value="Unassembled WGS sequence"/>
</dbReference>
<dbReference type="EMBL" id="WIGN01000113">
    <property type="protein sequence ID" value="KAF6808681.1"/>
    <property type="molecule type" value="Genomic_DNA"/>
</dbReference>
<dbReference type="InterPro" id="IPR011009">
    <property type="entry name" value="Kinase-like_dom_sf"/>
</dbReference>
<accession>A0A8H6MUJ0</accession>
<dbReference type="Pfam" id="PF00069">
    <property type="entry name" value="Pkinase"/>
    <property type="match status" value="1"/>
</dbReference>
<dbReference type="GO" id="GO:0044773">
    <property type="term" value="P:mitotic DNA damage checkpoint signaling"/>
    <property type="evidence" value="ECO:0007669"/>
    <property type="project" value="TreeGrafter"/>
</dbReference>
<comment type="caution">
    <text evidence="3">The sequence shown here is derived from an EMBL/GenBank/DDBJ whole genome shotgun (WGS) entry which is preliminary data.</text>
</comment>
<keyword evidence="4" id="KW-1185">Reference proteome</keyword>
<gene>
    <name evidence="3" type="ORF">CSOJ01_07353</name>
</gene>
<dbReference type="Gene3D" id="1.10.510.10">
    <property type="entry name" value="Transferase(Phosphotransferase) domain 1"/>
    <property type="match status" value="1"/>
</dbReference>
<dbReference type="PANTHER" id="PTHR44167">
    <property type="entry name" value="OVARIAN-SPECIFIC SERINE/THREONINE-PROTEIN KINASE LOK-RELATED"/>
    <property type="match status" value="1"/>
</dbReference>
<protein>
    <submittedName>
        <fullName evidence="3">Serine threonine protein kinase</fullName>
    </submittedName>
</protein>
<name>A0A8H6MUJ0_9PEZI</name>
<dbReference type="GO" id="GO:0004674">
    <property type="term" value="F:protein serine/threonine kinase activity"/>
    <property type="evidence" value="ECO:0007669"/>
    <property type="project" value="TreeGrafter"/>
</dbReference>
<proteinExistence type="predicted"/>
<dbReference type="InterPro" id="IPR008271">
    <property type="entry name" value="Ser/Thr_kinase_AS"/>
</dbReference>
<feature type="region of interest" description="Disordered" evidence="1">
    <location>
        <begin position="1"/>
        <end position="23"/>
    </location>
</feature>
<evidence type="ECO:0000313" key="3">
    <source>
        <dbReference type="EMBL" id="KAF6808681.1"/>
    </source>
</evidence>
<keyword evidence="3" id="KW-0808">Transferase</keyword>
<dbReference type="PANTHER" id="PTHR44167:SF24">
    <property type="entry name" value="SERINE_THREONINE-PROTEIN KINASE CHK2"/>
    <property type="match status" value="1"/>
</dbReference>
<organism evidence="3 4">
    <name type="scientific">Colletotrichum sojae</name>
    <dbReference type="NCBI Taxonomy" id="2175907"/>
    <lineage>
        <taxon>Eukaryota</taxon>
        <taxon>Fungi</taxon>
        <taxon>Dikarya</taxon>
        <taxon>Ascomycota</taxon>
        <taxon>Pezizomycotina</taxon>
        <taxon>Sordariomycetes</taxon>
        <taxon>Hypocreomycetidae</taxon>
        <taxon>Glomerellales</taxon>
        <taxon>Glomerellaceae</taxon>
        <taxon>Colletotrichum</taxon>
        <taxon>Colletotrichum orchidearum species complex</taxon>
    </lineage>
</organism>
<dbReference type="InterPro" id="IPR000719">
    <property type="entry name" value="Prot_kinase_dom"/>
</dbReference>
<dbReference type="Gene3D" id="3.30.200.20">
    <property type="entry name" value="Phosphorylase Kinase, domain 1"/>
    <property type="match status" value="1"/>
</dbReference>
<dbReference type="GO" id="GO:0005737">
    <property type="term" value="C:cytoplasm"/>
    <property type="evidence" value="ECO:0007669"/>
    <property type="project" value="TreeGrafter"/>
</dbReference>
<sequence>MAMQGAVEWHRQAAPNPCASHDNSSRIEAAFHMDLLDRGAPAPHDVEKHGSPKSIPPHSSSQNPAPRSVGQAGWTLEFPRRCYDESYQKGTERPGHSLQLVAIGHDRCRWHVRVVFEDGLLIVPGPEERKAALVDLCHAVDFSSLTLLGGTVTELYVSTRSDSATTRLVHDPLPDDHPFAVKSDALWVSTREDPARFRYPSYIGTGTRQIELSRVRPMDRVGVAVFKAQIESEGDQIHALKQIERPLYLANDSLALEKELQVLEQAGGRCGIVRLIAAVVSGNPCRTAVDYQQNVPPVLHGILVEYHPGGSLAEALLSAKVDAPWQRWGAQLCTAVDTLHQHNVTHMDIKPSNMVLDKDRILILIDVGGFGGVTWEWLSPTVKELLSPEFDPLTADFQLRKENGIWAVGKVLSKMAEAQGEREGQQQLLRSVAEEAMDDPAQASLSRMAANLSS</sequence>
<evidence type="ECO:0000259" key="2">
    <source>
        <dbReference type="PROSITE" id="PS50011"/>
    </source>
</evidence>
<dbReference type="AlphaFoldDB" id="A0A8H6MUJ0"/>
<dbReference type="SUPFAM" id="SSF56112">
    <property type="entry name" value="Protein kinase-like (PK-like)"/>
    <property type="match status" value="1"/>
</dbReference>